<dbReference type="EMBL" id="JAVJAN010000013">
    <property type="protein sequence ID" value="MDR5587050.1"/>
    <property type="molecule type" value="Genomic_DNA"/>
</dbReference>
<organism evidence="2 3">
    <name type="scientific">Clostridium aquiflavi</name>
    <dbReference type="NCBI Taxonomy" id="3073603"/>
    <lineage>
        <taxon>Bacteria</taxon>
        <taxon>Bacillati</taxon>
        <taxon>Bacillota</taxon>
        <taxon>Clostridia</taxon>
        <taxon>Eubacteriales</taxon>
        <taxon>Clostridiaceae</taxon>
        <taxon>Clostridium</taxon>
    </lineage>
</organism>
<keyword evidence="1" id="KW-0472">Membrane</keyword>
<evidence type="ECO:0000256" key="1">
    <source>
        <dbReference type="SAM" id="Phobius"/>
    </source>
</evidence>
<gene>
    <name evidence="2" type="ORF">RGC78_06150</name>
</gene>
<evidence type="ECO:0008006" key="4">
    <source>
        <dbReference type="Google" id="ProtNLM"/>
    </source>
</evidence>
<dbReference type="RefSeq" id="WP_252212158.1">
    <property type="nucleotide sequence ID" value="NZ_JAVJAN010000013.1"/>
</dbReference>
<dbReference type="InterPro" id="IPR011990">
    <property type="entry name" value="TPR-like_helical_dom_sf"/>
</dbReference>
<accession>A0ABU1EF82</accession>
<reference evidence="2 3" key="1">
    <citation type="submission" date="2023-09" db="EMBL/GenBank/DDBJ databases">
        <authorList>
            <person name="Zhai L."/>
        </authorList>
    </citation>
    <scope>NUCLEOTIDE SEQUENCE [LARGE SCALE GENOMIC DNA]</scope>
    <source>
        <strain evidence="2 3">5 N-1</strain>
    </source>
</reference>
<sequence>MTEYNEQTHSIYEENYQRSICHKCGQVNADTSQCKNSILCNTCREEQIHYPIPKIFAILAIGLIILIGISFLKFPKVFNSYKIYSAAEDNAKKGEVNSTLKNLQNVLEEYPDSLDTAVKIIEIAMENGKYNYAGYIIDTYLSGKEADNSTYTLITEYTKYIDSYYKTYDAFGNIVSNLDENASPNEKNQLISNNLKILLNDKSQNKSLLYYYLGSTSNDNNAAKEYLSKSIQEDNNITDSKIQLANILRREKDFNSAREKFNTVLNKENDNAGALRGLAIVEMLEGNKQEGVNLAKKAYDADPQETYVLETLIIALITNGQDDEAEKYKEEYTSNGDGFDDDIMNFLDGNSTIDDYYLG</sequence>
<keyword evidence="1" id="KW-0812">Transmembrane</keyword>
<dbReference type="Gene3D" id="1.25.40.10">
    <property type="entry name" value="Tetratricopeptide repeat domain"/>
    <property type="match status" value="1"/>
</dbReference>
<keyword evidence="1" id="KW-1133">Transmembrane helix</keyword>
<name>A0ABU1EF82_9CLOT</name>
<feature type="transmembrane region" description="Helical" evidence="1">
    <location>
        <begin position="55"/>
        <end position="74"/>
    </location>
</feature>
<evidence type="ECO:0000313" key="3">
    <source>
        <dbReference type="Proteomes" id="UP001256646"/>
    </source>
</evidence>
<keyword evidence="3" id="KW-1185">Reference proteome</keyword>
<dbReference type="SUPFAM" id="SSF48452">
    <property type="entry name" value="TPR-like"/>
    <property type="match status" value="1"/>
</dbReference>
<evidence type="ECO:0000313" key="2">
    <source>
        <dbReference type="EMBL" id="MDR5587050.1"/>
    </source>
</evidence>
<proteinExistence type="predicted"/>
<protein>
    <recommendedName>
        <fullName evidence="4">Tetratricopeptide repeat protein</fullName>
    </recommendedName>
</protein>
<dbReference type="Proteomes" id="UP001256646">
    <property type="component" value="Unassembled WGS sequence"/>
</dbReference>
<comment type="caution">
    <text evidence="2">The sequence shown here is derived from an EMBL/GenBank/DDBJ whole genome shotgun (WGS) entry which is preliminary data.</text>
</comment>